<sequence>MKSCSSLSKRQLPRRVEKTVSTTISNFESSVPSTSSVSASLPQNNIPNSPTFNNDLVEFDSETSDTLDIEFDRLNNDTNAESSCLSDSSTDFEDEVDELRENLRKWSLDNNVTGSATSSLLKLLRNHSCFSKLPADVLSLLLTRRDFVKRNVPPGRYRCRDDARDRCVRFRGISKRKSDSEASSTGSSEKQSPMLSKRAPSAKAKAKAPINLTPPPVIYKNSFMEPRFELAPGSGTIIQVNQDGFQGQSSRSILTFSATTFSVITFRIYQSMDLNCRSSNDQASSTILDKSSGVTPFERHVINALAEIKQRLDIQAKNTKQIYDYMCKASENINVDEVEFGFPHDTMEVFDELENSLQDKKRKKQLINHLKTIGGNDYKENVANIMTDNDISPCE</sequence>
<feature type="region of interest" description="Disordered" evidence="1">
    <location>
        <begin position="27"/>
        <end position="50"/>
    </location>
</feature>
<feature type="compositionally biased region" description="Low complexity" evidence="1">
    <location>
        <begin position="27"/>
        <end position="40"/>
    </location>
</feature>
<feature type="compositionally biased region" description="Low complexity" evidence="1">
    <location>
        <begin position="181"/>
        <end position="207"/>
    </location>
</feature>
<dbReference type="PANTHER" id="PTHR34153">
    <property type="entry name" value="SI:CH211-262H13.3-RELATED-RELATED"/>
    <property type="match status" value="1"/>
</dbReference>
<organism evidence="2 3">
    <name type="scientific">Folsomia candida</name>
    <name type="common">Springtail</name>
    <dbReference type="NCBI Taxonomy" id="158441"/>
    <lineage>
        <taxon>Eukaryota</taxon>
        <taxon>Metazoa</taxon>
        <taxon>Ecdysozoa</taxon>
        <taxon>Arthropoda</taxon>
        <taxon>Hexapoda</taxon>
        <taxon>Collembola</taxon>
        <taxon>Entomobryomorpha</taxon>
        <taxon>Isotomoidea</taxon>
        <taxon>Isotomidae</taxon>
        <taxon>Proisotominae</taxon>
        <taxon>Folsomia</taxon>
    </lineage>
</organism>
<feature type="region of interest" description="Disordered" evidence="1">
    <location>
        <begin position="178"/>
        <end position="207"/>
    </location>
</feature>
<dbReference type="EMBL" id="LNIX01000004">
    <property type="protein sequence ID" value="OXA56220.1"/>
    <property type="molecule type" value="Genomic_DNA"/>
</dbReference>
<accession>A0A226EFS8</accession>
<comment type="caution">
    <text evidence="2">The sequence shown here is derived from an EMBL/GenBank/DDBJ whole genome shotgun (WGS) entry which is preliminary data.</text>
</comment>
<protein>
    <submittedName>
        <fullName evidence="2">Uncharacterized protein</fullName>
    </submittedName>
</protein>
<evidence type="ECO:0000313" key="3">
    <source>
        <dbReference type="Proteomes" id="UP000198287"/>
    </source>
</evidence>
<dbReference type="AlphaFoldDB" id="A0A226EFS8"/>
<name>A0A226EFS8_FOLCA</name>
<evidence type="ECO:0000256" key="1">
    <source>
        <dbReference type="SAM" id="MobiDB-lite"/>
    </source>
</evidence>
<proteinExistence type="predicted"/>
<feature type="compositionally biased region" description="Polar residues" evidence="1">
    <location>
        <begin position="41"/>
        <end position="50"/>
    </location>
</feature>
<dbReference type="PANTHER" id="PTHR34153:SF2">
    <property type="entry name" value="SI:CH211-262H13.3-RELATED"/>
    <property type="match status" value="1"/>
</dbReference>
<gene>
    <name evidence="2" type="ORF">Fcan01_08718</name>
</gene>
<keyword evidence="3" id="KW-1185">Reference proteome</keyword>
<evidence type="ECO:0000313" key="2">
    <source>
        <dbReference type="EMBL" id="OXA56220.1"/>
    </source>
</evidence>
<reference evidence="2 3" key="1">
    <citation type="submission" date="2015-12" db="EMBL/GenBank/DDBJ databases">
        <title>The genome of Folsomia candida.</title>
        <authorList>
            <person name="Faddeeva A."/>
            <person name="Derks M.F."/>
            <person name="Anvar Y."/>
            <person name="Smit S."/>
            <person name="Van Straalen N."/>
            <person name="Roelofs D."/>
        </authorList>
    </citation>
    <scope>NUCLEOTIDE SEQUENCE [LARGE SCALE GENOMIC DNA]</scope>
    <source>
        <strain evidence="2 3">VU population</strain>
        <tissue evidence="2">Whole body</tissue>
    </source>
</reference>
<dbReference type="OrthoDB" id="6780942at2759"/>
<dbReference type="Proteomes" id="UP000198287">
    <property type="component" value="Unassembled WGS sequence"/>
</dbReference>